<dbReference type="KEGG" id="val:VDBG_05177"/>
<protein>
    <submittedName>
        <fullName evidence="2">Uncharacterized protein</fullName>
    </submittedName>
</protein>
<dbReference type="HOGENOM" id="CLU_1741957_0_0_1"/>
<gene>
    <name evidence="2" type="ORF">VDBG_05177</name>
</gene>
<keyword evidence="3" id="KW-1185">Reference proteome</keyword>
<dbReference type="Proteomes" id="UP000008698">
    <property type="component" value="Unassembled WGS sequence"/>
</dbReference>
<evidence type="ECO:0000313" key="3">
    <source>
        <dbReference type="Proteomes" id="UP000008698"/>
    </source>
</evidence>
<name>C9SK50_VERA1</name>
<dbReference type="AlphaFoldDB" id="C9SK50"/>
<feature type="compositionally biased region" description="Basic residues" evidence="1">
    <location>
        <begin position="36"/>
        <end position="46"/>
    </location>
</feature>
<proteinExistence type="predicted"/>
<feature type="region of interest" description="Disordered" evidence="1">
    <location>
        <begin position="1"/>
        <end position="150"/>
    </location>
</feature>
<evidence type="ECO:0000256" key="1">
    <source>
        <dbReference type="SAM" id="MobiDB-lite"/>
    </source>
</evidence>
<feature type="compositionally biased region" description="Basic residues" evidence="1">
    <location>
        <begin position="112"/>
        <end position="126"/>
    </location>
</feature>
<evidence type="ECO:0000313" key="2">
    <source>
        <dbReference type="EMBL" id="EEY19068.1"/>
    </source>
</evidence>
<dbReference type="GeneID" id="9536551"/>
<feature type="compositionally biased region" description="Polar residues" evidence="1">
    <location>
        <begin position="1"/>
        <end position="12"/>
    </location>
</feature>
<accession>C9SK50</accession>
<sequence length="150" mass="15689">MRSANTSSTCSRACSIPKANTPSPRPTSTSTSPHRLTSHRVPRRISFKAPTLFPARSRPTPSLSSSNSNSNSSSTAAASATAAAAAAARARPAAAAPSRHRATAPANERLGCRHTPRGRCASRRWSRSAGTDGRTPKLPRRQGLSPGRGH</sequence>
<feature type="compositionally biased region" description="Low complexity" evidence="1">
    <location>
        <begin position="54"/>
        <end position="97"/>
    </location>
</feature>
<dbReference type="RefSeq" id="XP_003004064.1">
    <property type="nucleotide sequence ID" value="XM_003004018.1"/>
</dbReference>
<feature type="compositionally biased region" description="Low complexity" evidence="1">
    <location>
        <begin position="26"/>
        <end position="35"/>
    </location>
</feature>
<organism evidence="3">
    <name type="scientific">Verticillium alfalfae (strain VaMs.102 / ATCC MYA-4576 / FGSC 10136)</name>
    <name type="common">Verticillium wilt of alfalfa</name>
    <name type="synonym">Verticillium albo-atrum</name>
    <dbReference type="NCBI Taxonomy" id="526221"/>
    <lineage>
        <taxon>Eukaryota</taxon>
        <taxon>Fungi</taxon>
        <taxon>Dikarya</taxon>
        <taxon>Ascomycota</taxon>
        <taxon>Pezizomycotina</taxon>
        <taxon>Sordariomycetes</taxon>
        <taxon>Hypocreomycetidae</taxon>
        <taxon>Glomerellales</taxon>
        <taxon>Plectosphaerellaceae</taxon>
        <taxon>Verticillium</taxon>
    </lineage>
</organism>
<dbReference type="EMBL" id="DS985219">
    <property type="protein sequence ID" value="EEY19068.1"/>
    <property type="molecule type" value="Genomic_DNA"/>
</dbReference>
<reference evidence="3" key="1">
    <citation type="journal article" date="2011" name="PLoS Pathog.">
        <title>Comparative genomics yields insights into niche adaptation of plant vascular wilt pathogens.</title>
        <authorList>
            <person name="Klosterman S.J."/>
            <person name="Subbarao K.V."/>
            <person name="Kang S."/>
            <person name="Veronese P."/>
            <person name="Gold S.E."/>
            <person name="Thomma B.P.H.J."/>
            <person name="Chen Z."/>
            <person name="Henrissat B."/>
            <person name="Lee Y.-H."/>
            <person name="Park J."/>
            <person name="Garcia-Pedrajas M.D."/>
            <person name="Barbara D.J."/>
            <person name="Anchieta A."/>
            <person name="de Jonge R."/>
            <person name="Santhanam P."/>
            <person name="Maruthachalam K."/>
            <person name="Atallah Z."/>
            <person name="Amyotte S.G."/>
            <person name="Paz Z."/>
            <person name="Inderbitzin P."/>
            <person name="Hayes R.J."/>
            <person name="Heiman D.I."/>
            <person name="Young S."/>
            <person name="Zeng Q."/>
            <person name="Engels R."/>
            <person name="Galagan J."/>
            <person name="Cuomo C.A."/>
            <person name="Dobinson K.F."/>
            <person name="Ma L.-J."/>
        </authorList>
    </citation>
    <scope>NUCLEOTIDE SEQUENCE [LARGE SCALE GENOMIC DNA]</scope>
    <source>
        <strain evidence="3">VaMs.102 / ATCC MYA-4576 / FGSC 10136</strain>
    </source>
</reference>